<protein>
    <recommendedName>
        <fullName evidence="3">Phosphoglycerate mutase-like protein 4</fullName>
    </recommendedName>
</protein>
<sequence length="196" mass="21322">MQRVVVMRHGDRLDQAEPIWPANKPRPWDPPLTDAGLLRAWTVGKRIRAAAASSSDGWAIHRVLVSPFLRCRQTAARAVAALCAVPHDAALLSIDDPANVPLDTSRLKVSIEYGMAEMMNTQAMGGEGVGASVSYFEMGLEIYDVEYCAYSVLERQVKMKPGDEEGGFTADSFKVLTKSGTTGIQYAAVSESWFVG</sequence>
<dbReference type="CDD" id="cd07067">
    <property type="entry name" value="HP_PGM_like"/>
    <property type="match status" value="1"/>
</dbReference>
<proteinExistence type="predicted"/>
<keyword evidence="2" id="KW-1185">Reference proteome</keyword>
<organism evidence="1 2">
    <name type="scientific">Dichanthelium oligosanthes</name>
    <dbReference type="NCBI Taxonomy" id="888268"/>
    <lineage>
        <taxon>Eukaryota</taxon>
        <taxon>Viridiplantae</taxon>
        <taxon>Streptophyta</taxon>
        <taxon>Embryophyta</taxon>
        <taxon>Tracheophyta</taxon>
        <taxon>Spermatophyta</taxon>
        <taxon>Magnoliopsida</taxon>
        <taxon>Liliopsida</taxon>
        <taxon>Poales</taxon>
        <taxon>Poaceae</taxon>
        <taxon>PACMAD clade</taxon>
        <taxon>Panicoideae</taxon>
        <taxon>Panicodae</taxon>
        <taxon>Paniceae</taxon>
        <taxon>Dichantheliinae</taxon>
        <taxon>Dichanthelium</taxon>
    </lineage>
</organism>
<dbReference type="PANTHER" id="PTHR16469">
    <property type="entry name" value="UBIQUITIN-ASSOCIATED AND SH3 DOMAIN-CONTAINING BA-RELATED"/>
    <property type="match status" value="1"/>
</dbReference>
<dbReference type="InterPro" id="IPR013078">
    <property type="entry name" value="His_Pase_superF_clade-1"/>
</dbReference>
<dbReference type="AlphaFoldDB" id="A0A1E5UI88"/>
<dbReference type="Proteomes" id="UP000095767">
    <property type="component" value="Unassembled WGS sequence"/>
</dbReference>
<reference evidence="1 2" key="1">
    <citation type="submission" date="2016-09" db="EMBL/GenBank/DDBJ databases">
        <title>The draft genome of Dichanthelium oligosanthes: A C3 panicoid grass species.</title>
        <authorList>
            <person name="Studer A.J."/>
            <person name="Schnable J.C."/>
            <person name="Brutnell T.P."/>
        </authorList>
    </citation>
    <scope>NUCLEOTIDE SEQUENCE [LARGE SCALE GENOMIC DNA]</scope>
    <source>
        <strain evidence="2">cv. Kellogg 1175</strain>
        <tissue evidence="1">Leaf</tissue>
    </source>
</reference>
<evidence type="ECO:0000313" key="1">
    <source>
        <dbReference type="EMBL" id="OEL12590.1"/>
    </source>
</evidence>
<dbReference type="InterPro" id="IPR029033">
    <property type="entry name" value="His_PPase_superfam"/>
</dbReference>
<dbReference type="OrthoDB" id="414418at2759"/>
<name>A0A1E5UI88_9POAL</name>
<dbReference type="PANTHER" id="PTHR16469:SF27">
    <property type="entry name" value="UBIQUITIN-ASSOCIATED AND SH3 DOMAIN-CONTAINING BA-RELATED"/>
    <property type="match status" value="1"/>
</dbReference>
<comment type="caution">
    <text evidence="1">The sequence shown here is derived from an EMBL/GenBank/DDBJ whole genome shotgun (WGS) entry which is preliminary data.</text>
</comment>
<dbReference type="EMBL" id="LWDX02076608">
    <property type="protein sequence ID" value="OEL12590.1"/>
    <property type="molecule type" value="Genomic_DNA"/>
</dbReference>
<accession>A0A1E5UI88</accession>
<dbReference type="Pfam" id="PF00300">
    <property type="entry name" value="His_Phos_1"/>
    <property type="match status" value="1"/>
</dbReference>
<dbReference type="STRING" id="888268.A0A1E5UI88"/>
<evidence type="ECO:0000313" key="2">
    <source>
        <dbReference type="Proteomes" id="UP000095767"/>
    </source>
</evidence>
<dbReference type="Gene3D" id="3.40.50.1240">
    <property type="entry name" value="Phosphoglycerate mutase-like"/>
    <property type="match status" value="1"/>
</dbReference>
<dbReference type="InterPro" id="IPR051710">
    <property type="entry name" value="Phosphatase_SH3-domain"/>
</dbReference>
<gene>
    <name evidence="1" type="ORF">BAE44_0026390</name>
</gene>
<dbReference type="SUPFAM" id="SSF53254">
    <property type="entry name" value="Phosphoglycerate mutase-like"/>
    <property type="match status" value="1"/>
</dbReference>
<evidence type="ECO:0008006" key="3">
    <source>
        <dbReference type="Google" id="ProtNLM"/>
    </source>
</evidence>